<proteinExistence type="predicted"/>
<feature type="region of interest" description="Disordered" evidence="1">
    <location>
        <begin position="102"/>
        <end position="135"/>
    </location>
</feature>
<evidence type="ECO:0000313" key="3">
    <source>
        <dbReference type="Proteomes" id="UP001153365"/>
    </source>
</evidence>
<keyword evidence="3" id="KW-1185">Reference proteome</keyword>
<gene>
    <name evidence="2" type="ORF">PPACK8108_LOCUS5699</name>
</gene>
<protein>
    <recommendedName>
        <fullName evidence="4">U1-type domain-containing protein</fullName>
    </recommendedName>
</protein>
<name>A0AAV0AR10_PHAPC</name>
<accession>A0AAV0AR10</accession>
<feature type="compositionally biased region" description="Acidic residues" evidence="1">
    <location>
        <begin position="109"/>
        <end position="121"/>
    </location>
</feature>
<dbReference type="AlphaFoldDB" id="A0AAV0AR10"/>
<evidence type="ECO:0000256" key="1">
    <source>
        <dbReference type="SAM" id="MobiDB-lite"/>
    </source>
</evidence>
<sequence>MWICLLCKNRATTNIIKHSRTENHKAVIREVERRKHVLAEYSSCQEVRLMKNFQKETDDTDCEYQRGDLFKYSTDSEDSELESISASSENLNHLISDISSESQDTLSDISEDMESVEDTIFETDFSTGSLGEDKD</sequence>
<reference evidence="2" key="1">
    <citation type="submission" date="2022-06" db="EMBL/GenBank/DDBJ databases">
        <authorList>
            <consortium name="SYNGENTA / RWTH Aachen University"/>
        </authorList>
    </citation>
    <scope>NUCLEOTIDE SEQUENCE</scope>
</reference>
<organism evidence="2 3">
    <name type="scientific">Phakopsora pachyrhizi</name>
    <name type="common">Asian soybean rust disease fungus</name>
    <dbReference type="NCBI Taxonomy" id="170000"/>
    <lineage>
        <taxon>Eukaryota</taxon>
        <taxon>Fungi</taxon>
        <taxon>Dikarya</taxon>
        <taxon>Basidiomycota</taxon>
        <taxon>Pucciniomycotina</taxon>
        <taxon>Pucciniomycetes</taxon>
        <taxon>Pucciniales</taxon>
        <taxon>Phakopsoraceae</taxon>
        <taxon>Phakopsora</taxon>
    </lineage>
</organism>
<comment type="caution">
    <text evidence="2">The sequence shown here is derived from an EMBL/GenBank/DDBJ whole genome shotgun (WGS) entry which is preliminary data.</text>
</comment>
<dbReference type="EMBL" id="CALTRL010001098">
    <property type="protein sequence ID" value="CAH7670948.1"/>
    <property type="molecule type" value="Genomic_DNA"/>
</dbReference>
<evidence type="ECO:0008006" key="4">
    <source>
        <dbReference type="Google" id="ProtNLM"/>
    </source>
</evidence>
<dbReference type="Proteomes" id="UP001153365">
    <property type="component" value="Unassembled WGS sequence"/>
</dbReference>
<evidence type="ECO:0000313" key="2">
    <source>
        <dbReference type="EMBL" id="CAH7670948.1"/>
    </source>
</evidence>